<dbReference type="SUPFAM" id="SSF53756">
    <property type="entry name" value="UDP-Glycosyltransferase/glycogen phosphorylase"/>
    <property type="match status" value="1"/>
</dbReference>
<proteinExistence type="predicted"/>
<protein>
    <submittedName>
        <fullName evidence="3">Glycosyltransferase family 1 protein</fullName>
    </submittedName>
</protein>
<reference evidence="3 4" key="1">
    <citation type="journal article" date="2020" name="Cell Host Microbe">
        <title>Functional and Genomic Variation between Human-Derived Isolates of Lachnospiraceae Reveals Inter- and Intra-Species Diversity.</title>
        <authorList>
            <person name="Sorbara M.T."/>
            <person name="Littmann E.R."/>
            <person name="Fontana E."/>
            <person name="Moody T.U."/>
            <person name="Kohout C.E."/>
            <person name="Gjonbalaj M."/>
            <person name="Eaton V."/>
            <person name="Seok R."/>
            <person name="Leiner I.M."/>
            <person name="Pamer E.G."/>
        </authorList>
    </citation>
    <scope>NUCLEOTIDE SEQUENCE [LARGE SCALE GENOMIC DNA]</scope>
    <source>
        <strain evidence="3 4">MSK.17.74</strain>
    </source>
</reference>
<evidence type="ECO:0000259" key="1">
    <source>
        <dbReference type="Pfam" id="PF00534"/>
    </source>
</evidence>
<dbReference type="CDD" id="cd03812">
    <property type="entry name" value="GT4_CapH-like"/>
    <property type="match status" value="1"/>
</dbReference>
<dbReference type="InterPro" id="IPR050194">
    <property type="entry name" value="Glycosyltransferase_grp1"/>
</dbReference>
<dbReference type="Pfam" id="PF13439">
    <property type="entry name" value="Glyco_transf_4"/>
    <property type="match status" value="1"/>
</dbReference>
<accession>A0ABX2HA73</accession>
<feature type="domain" description="Glycosyl transferase family 1" evidence="1">
    <location>
        <begin position="195"/>
        <end position="350"/>
    </location>
</feature>
<keyword evidence="4" id="KW-1185">Reference proteome</keyword>
<dbReference type="Pfam" id="PF00534">
    <property type="entry name" value="Glycos_transf_1"/>
    <property type="match status" value="1"/>
</dbReference>
<dbReference type="Proteomes" id="UP001644719">
    <property type="component" value="Unassembled WGS sequence"/>
</dbReference>
<sequence length="364" mass="41970">MKMKKILIYGLSNMYGGVEAFILNYVNHLPENKYTVELIIMNRTPQYLGEKLKREVKIHYVPERIKNPLGYNCRVNEIVKKGNYDILWCNFCTLSDITWLKAAKKYGIPVRIAHSHNSENMGSKLVLISHLQHKKAISKYVTHFFACSDVAGKFMFGDNIVKQNNYCLINNAIETDKYSYNENIRMKTRLDLKISDKIVITNVGRFHFQKNHSFLVNVFSEFYKKYPTSVLLLIGDGELMEEVKNQVKKLGLTDCVMFLGNRGDVDRLMQAADLLLMPSRFEGLPVSAIEAQASGLPCLFSDTITTQVKITESVKFESLEAPLEKWVEDMEELLKEHRKDTRAQIISAGYDIEENAEHIFERFL</sequence>
<name>A0ABX2HA73_9FIRM</name>
<dbReference type="InterPro" id="IPR001296">
    <property type="entry name" value="Glyco_trans_1"/>
</dbReference>
<evidence type="ECO:0000313" key="3">
    <source>
        <dbReference type="EMBL" id="NSG86973.1"/>
    </source>
</evidence>
<dbReference type="EMBL" id="JAAITS010000055">
    <property type="protein sequence ID" value="NSG86973.1"/>
    <property type="molecule type" value="Genomic_DNA"/>
</dbReference>
<organism evidence="3 4">
    <name type="scientific">Blautia faecis</name>
    <dbReference type="NCBI Taxonomy" id="871665"/>
    <lineage>
        <taxon>Bacteria</taxon>
        <taxon>Bacillati</taxon>
        <taxon>Bacillota</taxon>
        <taxon>Clostridia</taxon>
        <taxon>Lachnospirales</taxon>
        <taxon>Lachnospiraceae</taxon>
        <taxon>Blautia</taxon>
    </lineage>
</organism>
<dbReference type="RefSeq" id="WP_118582838.1">
    <property type="nucleotide sequence ID" value="NZ_JAAITS010000055.1"/>
</dbReference>
<evidence type="ECO:0000259" key="2">
    <source>
        <dbReference type="Pfam" id="PF13439"/>
    </source>
</evidence>
<dbReference type="Gene3D" id="3.40.50.2000">
    <property type="entry name" value="Glycogen Phosphorylase B"/>
    <property type="match status" value="2"/>
</dbReference>
<dbReference type="PANTHER" id="PTHR45947:SF3">
    <property type="entry name" value="SULFOQUINOVOSYL TRANSFERASE SQD2"/>
    <property type="match status" value="1"/>
</dbReference>
<feature type="domain" description="Glycosyltransferase subfamily 4-like N-terminal" evidence="2">
    <location>
        <begin position="15"/>
        <end position="176"/>
    </location>
</feature>
<dbReference type="InterPro" id="IPR028098">
    <property type="entry name" value="Glyco_trans_4-like_N"/>
</dbReference>
<dbReference type="PANTHER" id="PTHR45947">
    <property type="entry name" value="SULFOQUINOVOSYL TRANSFERASE SQD2"/>
    <property type="match status" value="1"/>
</dbReference>
<evidence type="ECO:0000313" key="4">
    <source>
        <dbReference type="Proteomes" id="UP001644719"/>
    </source>
</evidence>
<gene>
    <name evidence="3" type="ORF">G5B17_16520</name>
</gene>
<comment type="caution">
    <text evidence="3">The sequence shown here is derived from an EMBL/GenBank/DDBJ whole genome shotgun (WGS) entry which is preliminary data.</text>
</comment>